<evidence type="ECO:0000313" key="1">
    <source>
        <dbReference type="EMBL" id="QNN76858.1"/>
    </source>
</evidence>
<proteinExistence type="predicted"/>
<dbReference type="AlphaFoldDB" id="A0A7G9T9T3"/>
<gene>
    <name evidence="1" type="ORF">IAE60_13015</name>
</gene>
<protein>
    <submittedName>
        <fullName evidence="1">Uncharacterized protein</fullName>
    </submittedName>
</protein>
<dbReference type="EMBL" id="CP060731">
    <property type="protein sequence ID" value="QNN76858.1"/>
    <property type="molecule type" value="Genomic_DNA"/>
</dbReference>
<evidence type="ECO:0000313" key="2">
    <source>
        <dbReference type="Proteomes" id="UP000515838"/>
    </source>
</evidence>
<accession>A0A7G9T9T3</accession>
<name>A0A7G9T9T3_PSEMX</name>
<reference evidence="1 2" key="1">
    <citation type="submission" date="2020-08" db="EMBL/GenBank/DDBJ databases">
        <title>Streptomycin Non-resistant strain, P. mexicana.</title>
        <authorList>
            <person name="Ganesh-Kumar S."/>
            <person name="Zhe T."/>
            <person name="Yu Z."/>
            <person name="Min Y."/>
        </authorList>
    </citation>
    <scope>NUCLEOTIDE SEQUENCE [LARGE SCALE GENOMIC DNA]</scope>
    <source>
        <strain evidence="1 2">GTZY2</strain>
    </source>
</reference>
<dbReference type="Proteomes" id="UP000515838">
    <property type="component" value="Chromosome"/>
</dbReference>
<organism evidence="1 2">
    <name type="scientific">Pseudoxanthomonas mexicana</name>
    <dbReference type="NCBI Taxonomy" id="128785"/>
    <lineage>
        <taxon>Bacteria</taxon>
        <taxon>Pseudomonadati</taxon>
        <taxon>Pseudomonadota</taxon>
        <taxon>Gammaproteobacteria</taxon>
        <taxon>Lysobacterales</taxon>
        <taxon>Lysobacteraceae</taxon>
        <taxon>Pseudoxanthomonas</taxon>
    </lineage>
</organism>
<sequence>MMMGEAARRKAAIEALKTRNVLWLASLSPVEHLIANAAQRAYDGIVIGLGMTEGCYHLAFFLREYMRLQHSIELDVIVGWVNDGQWDGATSHAWLEYEGKKIDISLHRTSHPDAQPPGDLVVLDHVIRKGAVTYQYWVVLPERARLALEQMEEDSPELSALIRKKADEHKRMVEFSKSPNGAAEYLSQAPSEGSYTALLRRM</sequence>